<feature type="compositionally biased region" description="Basic and acidic residues" evidence="14">
    <location>
        <begin position="743"/>
        <end position="759"/>
    </location>
</feature>
<feature type="compositionally biased region" description="Low complexity" evidence="14">
    <location>
        <begin position="662"/>
        <end position="685"/>
    </location>
</feature>
<feature type="compositionally biased region" description="Basic and acidic residues" evidence="14">
    <location>
        <begin position="404"/>
        <end position="415"/>
    </location>
</feature>
<feature type="compositionally biased region" description="Low complexity" evidence="14">
    <location>
        <begin position="518"/>
        <end position="551"/>
    </location>
</feature>
<reference evidence="18" key="1">
    <citation type="submission" date="2021-04" db="EMBL/GenBank/DDBJ databases">
        <authorList>
            <consortium name="Wellcome Sanger Institute Data Sharing"/>
        </authorList>
    </citation>
    <scope>NUCLEOTIDE SEQUENCE [LARGE SCALE GENOMIC DNA]</scope>
</reference>
<dbReference type="RefSeq" id="XP_026215440.1">
    <property type="nucleotide sequence ID" value="XM_026359655.1"/>
</dbReference>
<evidence type="ECO:0000256" key="9">
    <source>
        <dbReference type="ARBA" id="ARBA00023015"/>
    </source>
</evidence>
<feature type="region of interest" description="Disordered" evidence="14">
    <location>
        <begin position="1609"/>
        <end position="1647"/>
    </location>
</feature>
<dbReference type="Pfam" id="PF00856">
    <property type="entry name" value="SET"/>
    <property type="match status" value="1"/>
</dbReference>
<feature type="compositionally biased region" description="Polar residues" evidence="14">
    <location>
        <begin position="1467"/>
        <end position="1489"/>
    </location>
</feature>
<keyword evidence="9" id="KW-0805">Transcription regulation</keyword>
<dbReference type="Gene3D" id="3.30.70.330">
    <property type="match status" value="1"/>
</dbReference>
<dbReference type="OrthoDB" id="308383at2759"/>
<evidence type="ECO:0000256" key="1">
    <source>
        <dbReference type="ARBA" id="ARBA00004123"/>
    </source>
</evidence>
<dbReference type="GeneID" id="113161832"/>
<dbReference type="SMART" id="SM00508">
    <property type="entry name" value="PostSET"/>
    <property type="match status" value="1"/>
</dbReference>
<dbReference type="RefSeq" id="XP_026215432.1">
    <property type="nucleotide sequence ID" value="XM_026359647.1"/>
</dbReference>
<dbReference type="STRING" id="64144.ENSATEP00000033083"/>
<feature type="compositionally biased region" description="Basic residues" evidence="14">
    <location>
        <begin position="442"/>
        <end position="451"/>
    </location>
</feature>
<feature type="domain" description="SET" evidence="16">
    <location>
        <begin position="2078"/>
        <end position="2195"/>
    </location>
</feature>
<feature type="compositionally biased region" description="Basic and acidic residues" evidence="14">
    <location>
        <begin position="452"/>
        <end position="472"/>
    </location>
</feature>
<evidence type="ECO:0000259" key="16">
    <source>
        <dbReference type="PROSITE" id="PS50280"/>
    </source>
</evidence>
<proteinExistence type="predicted"/>
<dbReference type="GO" id="GO:0005694">
    <property type="term" value="C:chromosome"/>
    <property type="evidence" value="ECO:0007669"/>
    <property type="project" value="UniProtKB-SubCell"/>
</dbReference>
<evidence type="ECO:0000256" key="3">
    <source>
        <dbReference type="ARBA" id="ARBA00022454"/>
    </source>
</evidence>
<comment type="subcellular location">
    <subcellularLocation>
        <location evidence="2">Chromosome</location>
    </subcellularLocation>
    <subcellularLocation>
        <location evidence="1">Nucleus</location>
    </subcellularLocation>
</comment>
<feature type="compositionally biased region" description="Acidic residues" evidence="14">
    <location>
        <begin position="879"/>
        <end position="891"/>
    </location>
</feature>
<dbReference type="SMART" id="SM00360">
    <property type="entry name" value="RRM"/>
    <property type="match status" value="1"/>
</dbReference>
<reference evidence="18" key="3">
    <citation type="submission" date="2025-09" db="UniProtKB">
        <authorList>
            <consortium name="Ensembl"/>
        </authorList>
    </citation>
    <scope>IDENTIFICATION</scope>
</reference>
<feature type="region of interest" description="Disordered" evidence="14">
    <location>
        <begin position="730"/>
        <end position="981"/>
    </location>
</feature>
<feature type="compositionally biased region" description="Pro residues" evidence="14">
    <location>
        <begin position="644"/>
        <end position="661"/>
    </location>
</feature>
<dbReference type="PROSITE" id="PS50102">
    <property type="entry name" value="RRM"/>
    <property type="match status" value="1"/>
</dbReference>
<evidence type="ECO:0000256" key="4">
    <source>
        <dbReference type="ARBA" id="ARBA00022603"/>
    </source>
</evidence>
<reference evidence="18" key="2">
    <citation type="submission" date="2025-08" db="UniProtKB">
        <authorList>
            <consortium name="Ensembl"/>
        </authorList>
    </citation>
    <scope>IDENTIFICATION</scope>
</reference>
<feature type="compositionally biased region" description="Pro residues" evidence="14">
    <location>
        <begin position="596"/>
        <end position="608"/>
    </location>
</feature>
<dbReference type="Proteomes" id="UP000265040">
    <property type="component" value="Chromosome 8"/>
</dbReference>
<dbReference type="FunFam" id="3.30.70.330:FF:000178">
    <property type="entry name" value="Histone-lysine N-methyltransferase"/>
    <property type="match status" value="1"/>
</dbReference>
<feature type="compositionally biased region" description="Basic and acidic residues" evidence="14">
    <location>
        <begin position="1263"/>
        <end position="1274"/>
    </location>
</feature>
<evidence type="ECO:0000256" key="8">
    <source>
        <dbReference type="ARBA" id="ARBA00022884"/>
    </source>
</evidence>
<evidence type="ECO:0000259" key="15">
    <source>
        <dbReference type="PROSITE" id="PS50102"/>
    </source>
</evidence>
<dbReference type="SMART" id="SM00317">
    <property type="entry name" value="SET"/>
    <property type="match status" value="1"/>
</dbReference>
<feature type="domain" description="Post-SET" evidence="17">
    <location>
        <begin position="2201"/>
        <end position="2217"/>
    </location>
</feature>
<feature type="compositionally biased region" description="Basic residues" evidence="14">
    <location>
        <begin position="473"/>
        <end position="493"/>
    </location>
</feature>
<evidence type="ECO:0000313" key="18">
    <source>
        <dbReference type="Ensembl" id="ENSATEP00000033083.1"/>
    </source>
</evidence>
<feature type="compositionally biased region" description="Acidic residues" evidence="14">
    <location>
        <begin position="1686"/>
        <end position="1700"/>
    </location>
</feature>
<evidence type="ECO:0000256" key="6">
    <source>
        <dbReference type="ARBA" id="ARBA00022691"/>
    </source>
</evidence>
<sequence>MDPDSGAEAQKAVSLQWKSYKLVQDPAIRRVTQKIYRYDGVHFSVPDSGFPPVGELRDPRPRRLWSRYTELSLPVPKFKLDEFYVGPIPLKEVTFARLNDNIKEPFLAEMCSKFGEVEEMEILFHPKTRKHLGLARVLFTSTRGAKDTVKHLHNTSVMGNIIHAQLDIKGQQRQKYYDLIVNGSYTPQTVPLGGKALTDRLQPQAPTQPQPDTSSEIRRRLSSELAVLAAGVQALTSGSVTPCTVDSGYSDQRLDTPPPSMAGPYTPGSSASSQGGGGTPYSSRSGTPFTQESGYSGGRHTGYNTGTLGSGYPPQDMLPSSSSSSAVSSTVGGYKVSRYSEDAQEPSVYHRGRPIYPPTTSYRPNEPPCYPPYPNVGGPGPHMAHHSSMPPPPLATQYDQPPVSDRDRDRDRDSGGRYGAGGIGSRRSSYHHQQDTNSSSKYHSHHSHHHSDRRDDRGYRRDSLGSRSGDHSHQRHRNHHHSHNHHGSSNRRRSSNDRDRDRDRDRERDRDRDRDSDYSNSSDPRYNSNSYRSSSNSMSPPLSSYSTYSSSKEPAPAPPQGLDVSNRLGGISHAERGSLPSVGADKDYNTGHHSALPPPPPPPPPLPPASVIAAAVAETLGTMDFSQDSPAHEEQWTKPKRRPSTPPAPPKTPPPLSPPHPSISSSSTSPSSTSLPHHLPSSSSSPPHPQRDSSSPEPDSTNESLPFVYHSSSLDSRIEMLLKEQKAKFSFLASDEEDEEDRKEDKKGAAHGDGGERRGRPVGLMGEHTSGNQVADSGDKDHRRKGQKDRDGHRGRKRGKGGEGRKSPTVLTATAPSSSSYSPHMPPPEETQPQVGLAGPGTLQDESAQAGSADARSRTGAHTPPYNGQSQSSPHSSGEDMEISDEEEEETTITTVTTHQPSIISGSSPSSSQAAMPSQSTDPSSSPPPISDSAQHFGTSMHPPIPSYPPHLPPPPPPGYSLQPPPPPGIPPLPHMELHPEYPPPMPHHMYDYAASMELMNQYSGGAPMSFQMQTHMLSRLHQLRMSSSNGTPGPGEAATADYTSYHLHSMPPTHSHHPYMDQEGSGAGAHYDQDHRYMPHHMAYPYPDPHSTQIPPPPHHSIPPHHTSWPPHVLPPHYPSYMPPPGYDTMMPGDGEEYRAPGEEMSMLAESPHEATVQMVLGALIQEMKNIMQRDLNRKMVENVAFATFDEWWERKETKAKPFQTMVRGVSALRDDEKKEEKVSRPREPLTSLVDWAKSGGMEGFSLRGALRLPSFKVKRKERQELEEGDMKGSRPLMPPDEDDEAADGRIPESDRHRAERDNKRRKKKPRSRKPWELDSEGEETSDGSSTEKEDEEEEESEKDSDDDSLSADSDAESLSSSSDGSSSSTSSSSSSSEDEEEGERAESEGPDTMDESTMDSTTEREDDRENNTAAGSKAEVKTGEAKDNKADKAVASTKRPPSPPYPRPSSPVVLVPPLKKRRKTVSFSTDENDSKTQQPTAPLSLSPSHVVGELPLLSPGRFPDFLVTAAPSHSTRPTQSIQLRPFASKPGEGNALIVPPSGHPQDSDESKKGIVSPQTTTPVKSPGKRGAGKDSPKSPVPPVMVCRTVQNLPLDHASMCRMAYEEAPAPPAPVSKRSRGRPRTTSLSASSCHSLREEDEDEDENELRLRLREQLGASSLLQLASASATDLSVLADVALKMDPDAGDSEETETSDEAEEQKMEEDLFSPESLALVMSPEGVVVVMEHNYCKPPVLPAQPGTKRSSSRQDSSVLLPADLNTISGVLEAPEEVIGEVLPSRGDAGEYLSAVGLPCESEDVGQATTAPPSSKKSVIGKGFEIENDKGQKKRRKDKENHEVHHTKKRKEQPGKKQRKRKLEDSDFEEDVDVEELESGELSSSDTEDEVVEEVRKSERLFLQEAGVTPQRWPKSIPAPEQPALKFDNRSEFEQMTILYDIWNSGLDTEDLMLLKKTYEKLLQDDHNSDWLNDTHWVNHTITNLPNPRRKKKSVDGQLREHVTGCARSEGYYAISRKEKDVYLDLDLPEQVIREVENVDSSGANRVLSERRSEQRRLLTVIGTTAVMDSDLLKLNQLKFRKKKLRFGRSRIHEWGLFAMEPIAADEMVIEYVGQNIRQMVADNREKRYAQQGIRSSYLFRVDHDTIIDATKCGNLARFINHCCTPNCYAKVITIESQKKIVIYSKQPIAVNEEITYDYKFPLEENKIPCLCGTENCRGTLN</sequence>
<dbReference type="PANTHER" id="PTHR45814">
    <property type="entry name" value="HISTONE-LYSINE N-METHYLTRANSFERASE SETD1"/>
    <property type="match status" value="1"/>
</dbReference>
<feature type="compositionally biased region" description="Polar residues" evidence="14">
    <location>
        <begin position="697"/>
        <end position="708"/>
    </location>
</feature>
<feature type="compositionally biased region" description="Pro residues" evidence="14">
    <location>
        <begin position="1442"/>
        <end position="1451"/>
    </location>
</feature>
<keyword evidence="10" id="KW-0010">Activator</keyword>
<feature type="compositionally biased region" description="Acidic residues" evidence="14">
    <location>
        <begin position="1334"/>
        <end position="1357"/>
    </location>
</feature>
<dbReference type="InterPro" id="IPR034467">
    <property type="entry name" value="Set1A_RRM"/>
</dbReference>
<feature type="compositionally biased region" description="Basic and acidic residues" evidence="14">
    <location>
        <begin position="1403"/>
        <end position="1412"/>
    </location>
</feature>
<feature type="compositionally biased region" description="Polar residues" evidence="14">
    <location>
        <begin position="866"/>
        <end position="876"/>
    </location>
</feature>
<keyword evidence="4" id="KW-0489">Methyltransferase</keyword>
<feature type="compositionally biased region" description="Acidic residues" evidence="14">
    <location>
        <begin position="1861"/>
        <end position="1874"/>
    </location>
</feature>
<feature type="compositionally biased region" description="Basic residues" evidence="14">
    <location>
        <begin position="1840"/>
        <end position="1856"/>
    </location>
</feature>
<feature type="compositionally biased region" description="Basic and acidic residues" evidence="14">
    <location>
        <begin position="1420"/>
        <end position="1434"/>
    </location>
</feature>
<feature type="compositionally biased region" description="Basic and acidic residues" evidence="14">
    <location>
        <begin position="494"/>
        <end position="517"/>
    </location>
</feature>
<keyword evidence="8 13" id="KW-0694">RNA-binding</keyword>
<evidence type="ECO:0000313" key="19">
    <source>
        <dbReference type="Proteomes" id="UP000265040"/>
    </source>
</evidence>
<dbReference type="InterPro" id="IPR012677">
    <property type="entry name" value="Nucleotide-bd_a/b_plait_sf"/>
</dbReference>
<accession>A0A3Q1JQB6</accession>
<dbReference type="GO" id="GO:0003723">
    <property type="term" value="F:RNA binding"/>
    <property type="evidence" value="ECO:0007669"/>
    <property type="project" value="UniProtKB-UniRule"/>
</dbReference>
<feature type="compositionally biased region" description="Acidic residues" evidence="14">
    <location>
        <begin position="1378"/>
        <end position="1399"/>
    </location>
</feature>
<feature type="compositionally biased region" description="Basic and acidic residues" evidence="14">
    <location>
        <begin position="1288"/>
        <end position="1304"/>
    </location>
</feature>
<feature type="compositionally biased region" description="Polar residues" evidence="14">
    <location>
        <begin position="240"/>
        <end position="250"/>
    </location>
</feature>
<feature type="region of interest" description="Disordered" evidence="14">
    <location>
        <begin position="1798"/>
        <end position="1886"/>
    </location>
</feature>
<keyword evidence="3" id="KW-0158">Chromosome</keyword>
<keyword evidence="5" id="KW-0808">Transferase</keyword>
<feature type="region of interest" description="Disordered" evidence="14">
    <location>
        <begin position="240"/>
        <end position="708"/>
    </location>
</feature>
<dbReference type="Pfam" id="PF00076">
    <property type="entry name" value="RRM_1"/>
    <property type="match status" value="1"/>
</dbReference>
<evidence type="ECO:0000256" key="12">
    <source>
        <dbReference type="ARBA" id="ARBA00023242"/>
    </source>
</evidence>
<dbReference type="CDD" id="cd12548">
    <property type="entry name" value="RRM_Set1A"/>
    <property type="match status" value="1"/>
</dbReference>
<keyword evidence="12" id="KW-0539">Nucleus</keyword>
<feature type="compositionally biased region" description="Polar residues" evidence="14">
    <location>
        <begin position="280"/>
        <end position="294"/>
    </location>
</feature>
<dbReference type="GeneTree" id="ENSGT00940000162290"/>
<dbReference type="CTD" id="9739"/>
<dbReference type="PROSITE" id="PS50868">
    <property type="entry name" value="POST_SET"/>
    <property type="match status" value="1"/>
</dbReference>
<dbReference type="InterPro" id="IPR024657">
    <property type="entry name" value="COMPASS_Set1_N-SET"/>
</dbReference>
<evidence type="ECO:0000256" key="7">
    <source>
        <dbReference type="ARBA" id="ARBA00022853"/>
    </source>
</evidence>
<feature type="compositionally biased region" description="Pro residues" evidence="14">
    <location>
        <begin position="943"/>
        <end position="974"/>
    </location>
</feature>
<feature type="compositionally biased region" description="Polar residues" evidence="14">
    <location>
        <begin position="1513"/>
        <end position="1524"/>
    </location>
</feature>
<feature type="compositionally biased region" description="Basic residues" evidence="14">
    <location>
        <begin position="1305"/>
        <end position="1314"/>
    </location>
</feature>
<dbReference type="InParanoid" id="A0A3Q1JQB6"/>
<dbReference type="InterPro" id="IPR044570">
    <property type="entry name" value="Set1-like"/>
</dbReference>
<dbReference type="InterPro" id="IPR046341">
    <property type="entry name" value="SET_dom_sf"/>
</dbReference>
<dbReference type="FunFam" id="2.170.270.10:FF:000010">
    <property type="entry name" value="Histone-lysine N-methyltransferase"/>
    <property type="match status" value="1"/>
</dbReference>
<feature type="compositionally biased region" description="Polar residues" evidence="14">
    <location>
        <begin position="1802"/>
        <end position="1812"/>
    </location>
</feature>
<feature type="compositionally biased region" description="Pro residues" evidence="14">
    <location>
        <begin position="365"/>
        <end position="374"/>
    </location>
</feature>
<protein>
    <recommendedName>
        <fullName evidence="20">SET domain containing 1A, histone lysine methyltransferase</fullName>
    </recommendedName>
</protein>
<feature type="compositionally biased region" description="Basic residues" evidence="14">
    <location>
        <begin position="782"/>
        <end position="799"/>
    </location>
</feature>
<evidence type="ECO:0000256" key="5">
    <source>
        <dbReference type="ARBA" id="ARBA00022679"/>
    </source>
</evidence>
<evidence type="ECO:0000256" key="10">
    <source>
        <dbReference type="ARBA" id="ARBA00023159"/>
    </source>
</evidence>
<dbReference type="RefSeq" id="XP_026215447.1">
    <property type="nucleotide sequence ID" value="XM_026359662.1"/>
</dbReference>
<evidence type="ECO:0000256" key="13">
    <source>
        <dbReference type="PROSITE-ProRule" id="PRU00176"/>
    </source>
</evidence>
<keyword evidence="7" id="KW-0156">Chromatin regulator</keyword>
<feature type="region of interest" description="Disordered" evidence="14">
    <location>
        <begin position="1510"/>
        <end position="1586"/>
    </location>
</feature>
<keyword evidence="19" id="KW-1185">Reference proteome</keyword>
<dbReference type="SMART" id="SM01291">
    <property type="entry name" value="N-SET"/>
    <property type="match status" value="1"/>
</dbReference>
<dbReference type="InterPro" id="IPR003616">
    <property type="entry name" value="Post-SET_dom"/>
</dbReference>
<organism evidence="18 19">
    <name type="scientific">Anabas testudineus</name>
    <name type="common">Climbing perch</name>
    <name type="synonym">Anthias testudineus</name>
    <dbReference type="NCBI Taxonomy" id="64144"/>
    <lineage>
        <taxon>Eukaryota</taxon>
        <taxon>Metazoa</taxon>
        <taxon>Chordata</taxon>
        <taxon>Craniata</taxon>
        <taxon>Vertebrata</taxon>
        <taxon>Euteleostomi</taxon>
        <taxon>Actinopterygii</taxon>
        <taxon>Neopterygii</taxon>
        <taxon>Teleostei</taxon>
        <taxon>Neoteleostei</taxon>
        <taxon>Acanthomorphata</taxon>
        <taxon>Anabantaria</taxon>
        <taxon>Anabantiformes</taxon>
        <taxon>Anabantoidei</taxon>
        <taxon>Anabantidae</taxon>
        <taxon>Anabas</taxon>
    </lineage>
</organism>
<dbReference type="GO" id="GO:0048188">
    <property type="term" value="C:Set1C/COMPASS complex"/>
    <property type="evidence" value="ECO:0007669"/>
    <property type="project" value="InterPro"/>
</dbReference>
<dbReference type="SUPFAM" id="SSF82199">
    <property type="entry name" value="SET domain"/>
    <property type="match status" value="1"/>
</dbReference>
<dbReference type="InterPro" id="IPR000504">
    <property type="entry name" value="RRM_dom"/>
</dbReference>
<dbReference type="PANTHER" id="PTHR45814:SF3">
    <property type="entry name" value="HISTONE-LYSINE N-METHYLTRANSFERASE SETD1A"/>
    <property type="match status" value="1"/>
</dbReference>
<feature type="compositionally biased region" description="Low complexity" evidence="14">
    <location>
        <begin position="1358"/>
        <end position="1377"/>
    </location>
</feature>
<feature type="region of interest" description="Disordered" evidence="14">
    <location>
        <begin position="1050"/>
        <end position="1074"/>
    </location>
</feature>
<dbReference type="OMA" id="KVSRYPD"/>
<dbReference type="InterPro" id="IPR035979">
    <property type="entry name" value="RBD_domain_sf"/>
</dbReference>
<keyword evidence="6" id="KW-0949">S-adenosyl-L-methionine</keyword>
<dbReference type="GO" id="GO:0032259">
    <property type="term" value="P:methylation"/>
    <property type="evidence" value="ECO:0007669"/>
    <property type="project" value="UniProtKB-KW"/>
</dbReference>
<dbReference type="PROSITE" id="PS50280">
    <property type="entry name" value="SET"/>
    <property type="match status" value="1"/>
</dbReference>
<evidence type="ECO:0000256" key="2">
    <source>
        <dbReference type="ARBA" id="ARBA00004286"/>
    </source>
</evidence>
<feature type="compositionally biased region" description="Polar residues" evidence="14">
    <location>
        <begin position="1625"/>
        <end position="1635"/>
    </location>
</feature>
<feature type="domain" description="RRM" evidence="15">
    <location>
        <begin position="81"/>
        <end position="169"/>
    </location>
</feature>
<dbReference type="FunCoup" id="A0A3Q1JQB6">
    <property type="interactions" value="782"/>
</dbReference>
<keyword evidence="11" id="KW-0804">Transcription</keyword>
<dbReference type="Ensembl" id="ENSATET00000033565.3">
    <property type="protein sequence ID" value="ENSATEP00000033083.1"/>
    <property type="gene ID" value="ENSATEG00000022798.3"/>
</dbReference>
<feature type="compositionally biased region" description="Low complexity" evidence="14">
    <location>
        <begin position="892"/>
        <end position="924"/>
    </location>
</feature>
<dbReference type="CDD" id="cd19169">
    <property type="entry name" value="SET_SETD1"/>
    <property type="match status" value="1"/>
</dbReference>
<evidence type="ECO:0008006" key="20">
    <source>
        <dbReference type="Google" id="ProtNLM"/>
    </source>
</evidence>
<dbReference type="Gene3D" id="2.170.270.10">
    <property type="entry name" value="SET domain"/>
    <property type="match status" value="1"/>
</dbReference>
<feature type="region of interest" description="Disordered" evidence="14">
    <location>
        <begin position="1685"/>
        <end position="1704"/>
    </location>
</feature>
<feature type="region of interest" description="Disordered" evidence="14">
    <location>
        <begin position="1262"/>
        <end position="1496"/>
    </location>
</feature>
<dbReference type="GO" id="GO:0042800">
    <property type="term" value="F:histone H3K4 methyltransferase activity"/>
    <property type="evidence" value="ECO:0007669"/>
    <property type="project" value="InterPro"/>
</dbReference>
<feature type="compositionally biased region" description="Low complexity" evidence="14">
    <location>
        <begin position="320"/>
        <end position="329"/>
    </location>
</feature>
<dbReference type="Pfam" id="PF11764">
    <property type="entry name" value="N-SET"/>
    <property type="match status" value="1"/>
</dbReference>
<evidence type="ECO:0000259" key="17">
    <source>
        <dbReference type="PROSITE" id="PS50868"/>
    </source>
</evidence>
<evidence type="ECO:0000256" key="11">
    <source>
        <dbReference type="ARBA" id="ARBA00023163"/>
    </source>
</evidence>
<dbReference type="SUPFAM" id="SSF54928">
    <property type="entry name" value="RNA-binding domain, RBD"/>
    <property type="match status" value="1"/>
</dbReference>
<dbReference type="InterPro" id="IPR037841">
    <property type="entry name" value="SET_SETD1A/B"/>
</dbReference>
<name>A0A3Q1JQB6_ANATE</name>
<evidence type="ECO:0000256" key="14">
    <source>
        <dbReference type="SAM" id="MobiDB-lite"/>
    </source>
</evidence>
<dbReference type="InterPro" id="IPR001214">
    <property type="entry name" value="SET_dom"/>
</dbReference>